<dbReference type="InterPro" id="IPR027786">
    <property type="entry name" value="Nse4/EID"/>
</dbReference>
<dbReference type="EMBL" id="RCSS01000150">
    <property type="protein sequence ID" value="RVD92754.1"/>
    <property type="molecule type" value="Genomic_DNA"/>
</dbReference>
<comment type="caution">
    <text evidence="9">The sequence shown here is derived from an EMBL/GenBank/DDBJ whole genome shotgun (WGS) entry which is preliminary data.</text>
</comment>
<keyword evidence="10" id="KW-1185">Reference proteome</keyword>
<sequence length="251" mass="29797">MKTQKESRNIKIKYLKLLKVLRKEKQTINDKLDEVIEDTNTLLTQVDKPSELVLDAKVSYESTSQANSIFQKNCLEDRMTTEKFVNLYGSKEMKEYVNFVYNKFLGVTFAEKINLFPDEKIKHSRTQTQIKKSQKFEPKSPKKLTEAVDDENQLNLVKRIKKIVKQHEKIDYFTLVLDPKSFSRTIENLFYLSFAIKMQQVYLKMIDNNLFVTIENESEEENLNHLIVSIEYNEFKKLIKKYQLKEPMIKN</sequence>
<protein>
    <recommendedName>
        <fullName evidence="7">Non-structural maintenance of chromosomes element 4</fullName>
    </recommendedName>
</protein>
<dbReference type="PANTHER" id="PTHR16140">
    <property type="entry name" value="NON-STRUCTURAL MAINTENANCE OF CHROMOSOMES ELEMENT 4"/>
    <property type="match status" value="1"/>
</dbReference>
<dbReference type="AlphaFoldDB" id="A0A437ANK3"/>
<dbReference type="Proteomes" id="UP000282876">
    <property type="component" value="Unassembled WGS sequence"/>
</dbReference>
<gene>
    <name evidence="9" type="ORF">TUBRATIS_007290</name>
</gene>
<dbReference type="GO" id="GO:0006310">
    <property type="term" value="P:DNA recombination"/>
    <property type="evidence" value="ECO:0007669"/>
    <property type="project" value="UniProtKB-UniRule"/>
</dbReference>
<keyword evidence="6 7" id="KW-0539">Nucleus</keyword>
<evidence type="ECO:0000256" key="3">
    <source>
        <dbReference type="ARBA" id="ARBA00022763"/>
    </source>
</evidence>
<dbReference type="Pfam" id="PF08743">
    <property type="entry name" value="Nse4_C"/>
    <property type="match status" value="1"/>
</dbReference>
<keyword evidence="5 7" id="KW-0234">DNA repair</keyword>
<evidence type="ECO:0000256" key="5">
    <source>
        <dbReference type="ARBA" id="ARBA00023204"/>
    </source>
</evidence>
<proteinExistence type="inferred from homology"/>
<reference evidence="9 10" key="1">
    <citation type="submission" date="2018-10" db="EMBL/GenBank/DDBJ databases">
        <title>Draft genome sequence of the microsporidian Tubulinosema ratisbonensis.</title>
        <authorList>
            <person name="Polonais V."/>
            <person name="Peyretaillade E."/>
            <person name="Niehus S."/>
            <person name="Wawrzyniak I."/>
            <person name="Franchet A."/>
            <person name="Gaspin C."/>
            <person name="Reichstadt M."/>
            <person name="Belser C."/>
            <person name="Labadie K."/>
            <person name="Delbac F."/>
            <person name="Ferrandon D."/>
        </authorList>
    </citation>
    <scope>NUCLEOTIDE SEQUENCE [LARGE SCALE GENOMIC DNA]</scope>
    <source>
        <strain evidence="9 10">Franzen</strain>
    </source>
</reference>
<accession>A0A437ANK3</accession>
<evidence type="ECO:0000313" key="10">
    <source>
        <dbReference type="Proteomes" id="UP000282876"/>
    </source>
</evidence>
<dbReference type="OrthoDB" id="361242at2759"/>
<dbReference type="GO" id="GO:0006281">
    <property type="term" value="P:DNA repair"/>
    <property type="evidence" value="ECO:0007669"/>
    <property type="project" value="UniProtKB-UniRule"/>
</dbReference>
<evidence type="ECO:0000256" key="2">
    <source>
        <dbReference type="ARBA" id="ARBA00008997"/>
    </source>
</evidence>
<comment type="subunit">
    <text evidence="7">Component of the SMC5-SMC6 complex.</text>
</comment>
<comment type="function">
    <text evidence="7">Component of the SMC5-SMC6 complex, that promotes sister chromatid alignment after DNA damage and facilitates double-stranded DNA breaks (DSBs) repair via homologous recombination between sister chromatids.</text>
</comment>
<dbReference type="GO" id="GO:0005634">
    <property type="term" value="C:nucleus"/>
    <property type="evidence" value="ECO:0007669"/>
    <property type="project" value="UniProtKB-SubCell"/>
</dbReference>
<dbReference type="GO" id="GO:0030915">
    <property type="term" value="C:Smc5-Smc6 complex"/>
    <property type="evidence" value="ECO:0007669"/>
    <property type="project" value="UniProtKB-UniRule"/>
</dbReference>
<evidence type="ECO:0000256" key="1">
    <source>
        <dbReference type="ARBA" id="ARBA00004123"/>
    </source>
</evidence>
<dbReference type="InterPro" id="IPR014854">
    <property type="entry name" value="Nse4_C"/>
</dbReference>
<evidence type="ECO:0000313" key="9">
    <source>
        <dbReference type="EMBL" id="RVD92754.1"/>
    </source>
</evidence>
<organism evidence="9 10">
    <name type="scientific">Tubulinosema ratisbonensis</name>
    <dbReference type="NCBI Taxonomy" id="291195"/>
    <lineage>
        <taxon>Eukaryota</taxon>
        <taxon>Fungi</taxon>
        <taxon>Fungi incertae sedis</taxon>
        <taxon>Microsporidia</taxon>
        <taxon>Tubulinosematoidea</taxon>
        <taxon>Tubulinosematidae</taxon>
        <taxon>Tubulinosema</taxon>
    </lineage>
</organism>
<name>A0A437ANK3_9MICR</name>
<keyword evidence="3 7" id="KW-0227">DNA damage</keyword>
<feature type="domain" description="Non-structural maintenance of chromosome element 4 C-terminal" evidence="8">
    <location>
        <begin position="169"/>
        <end position="249"/>
    </location>
</feature>
<evidence type="ECO:0000259" key="8">
    <source>
        <dbReference type="Pfam" id="PF08743"/>
    </source>
</evidence>
<dbReference type="PANTHER" id="PTHR16140:SF0">
    <property type="entry name" value="NON-STRUCTURAL MAINTENANCE OF CHROMOSOMES ELEMENT 4"/>
    <property type="match status" value="1"/>
</dbReference>
<comment type="similarity">
    <text evidence="2 7">Belongs to the NSE4 family.</text>
</comment>
<evidence type="ECO:0000256" key="7">
    <source>
        <dbReference type="RuleBase" id="RU365071"/>
    </source>
</evidence>
<evidence type="ECO:0000256" key="4">
    <source>
        <dbReference type="ARBA" id="ARBA00023172"/>
    </source>
</evidence>
<evidence type="ECO:0000256" key="6">
    <source>
        <dbReference type="ARBA" id="ARBA00023242"/>
    </source>
</evidence>
<dbReference type="VEuPathDB" id="MicrosporidiaDB:TUBRATIS_007290"/>
<dbReference type="STRING" id="291195.A0A437ANK3"/>
<comment type="subcellular location">
    <subcellularLocation>
        <location evidence="1 7">Nucleus</location>
    </subcellularLocation>
</comment>
<keyword evidence="4 7" id="KW-0233">DNA recombination</keyword>